<gene>
    <name evidence="10" type="ORF">ACETRX_21410</name>
</gene>
<dbReference type="Pfam" id="PF00486">
    <property type="entry name" value="Trans_reg_C"/>
    <property type="match status" value="1"/>
</dbReference>
<dbReference type="InterPro" id="IPR011006">
    <property type="entry name" value="CheY-like_superfamily"/>
</dbReference>
<dbReference type="Pfam" id="PF00072">
    <property type="entry name" value="Response_reg"/>
    <property type="match status" value="1"/>
</dbReference>
<accession>A0ABV6ZJ73</accession>
<evidence type="ECO:0000256" key="5">
    <source>
        <dbReference type="ARBA" id="ARBA00023163"/>
    </source>
</evidence>
<dbReference type="SMART" id="SM00862">
    <property type="entry name" value="Trans_reg_C"/>
    <property type="match status" value="1"/>
</dbReference>
<protein>
    <submittedName>
        <fullName evidence="10">Response regulator</fullName>
    </submittedName>
</protein>
<evidence type="ECO:0000313" key="10">
    <source>
        <dbReference type="EMBL" id="MFC2252209.1"/>
    </source>
</evidence>
<evidence type="ECO:0000256" key="1">
    <source>
        <dbReference type="ARBA" id="ARBA00022553"/>
    </source>
</evidence>
<keyword evidence="2" id="KW-0902">Two-component regulatory system</keyword>
<evidence type="ECO:0000256" key="7">
    <source>
        <dbReference type="PROSITE-ProRule" id="PRU01091"/>
    </source>
</evidence>
<evidence type="ECO:0000256" key="6">
    <source>
        <dbReference type="PROSITE-ProRule" id="PRU00169"/>
    </source>
</evidence>
<name>A0ABV6ZJ73_9HYPH</name>
<dbReference type="SUPFAM" id="SSF52172">
    <property type="entry name" value="CheY-like"/>
    <property type="match status" value="1"/>
</dbReference>
<dbReference type="Proteomes" id="UP001595190">
    <property type="component" value="Unassembled WGS sequence"/>
</dbReference>
<dbReference type="InterPro" id="IPR016032">
    <property type="entry name" value="Sig_transdc_resp-reg_C-effctor"/>
</dbReference>
<dbReference type="EMBL" id="JBHGPK010000010">
    <property type="protein sequence ID" value="MFC2252209.1"/>
    <property type="molecule type" value="Genomic_DNA"/>
</dbReference>
<evidence type="ECO:0000259" key="8">
    <source>
        <dbReference type="PROSITE" id="PS50110"/>
    </source>
</evidence>
<evidence type="ECO:0000259" key="9">
    <source>
        <dbReference type="PROSITE" id="PS51755"/>
    </source>
</evidence>
<evidence type="ECO:0000313" key="11">
    <source>
        <dbReference type="Proteomes" id="UP001595190"/>
    </source>
</evidence>
<dbReference type="InterPro" id="IPR001867">
    <property type="entry name" value="OmpR/PhoB-type_DNA-bd"/>
</dbReference>
<sequence>MAAEQTLFPSASHTTPMARPHILCVEDDVEIARLLADVLEENGFAASCVGSAAEMDKVLERGGVELVVLDLMLPGEDGLSVCRRLRALSAIPIIMVTARSDQIDRIVGLEIGADDYVSKPFNSRELVARIRALLRRAAASTQAGPSRERGLGFAGWRIDPAARELHDPAGVRISLTSVEFDLLLAFCRNPGQVLSREHLLELVHGGSVGPIERSIDVHISRIRQKIEADPRDPLMIKTVRLGGYVFTPAVELD</sequence>
<dbReference type="Gene3D" id="1.10.10.10">
    <property type="entry name" value="Winged helix-like DNA-binding domain superfamily/Winged helix DNA-binding domain"/>
    <property type="match status" value="1"/>
</dbReference>
<dbReference type="InterPro" id="IPR001789">
    <property type="entry name" value="Sig_transdc_resp-reg_receiver"/>
</dbReference>
<organism evidence="10 11">
    <name type="scientific">Labrys neptuniae</name>
    <dbReference type="NCBI Taxonomy" id="376174"/>
    <lineage>
        <taxon>Bacteria</taxon>
        <taxon>Pseudomonadati</taxon>
        <taxon>Pseudomonadota</taxon>
        <taxon>Alphaproteobacteria</taxon>
        <taxon>Hyphomicrobiales</taxon>
        <taxon>Xanthobacteraceae</taxon>
        <taxon>Labrys</taxon>
    </lineage>
</organism>
<dbReference type="PROSITE" id="PS50110">
    <property type="entry name" value="RESPONSE_REGULATORY"/>
    <property type="match status" value="1"/>
</dbReference>
<dbReference type="Gene3D" id="6.10.250.690">
    <property type="match status" value="1"/>
</dbReference>
<dbReference type="InterPro" id="IPR036388">
    <property type="entry name" value="WH-like_DNA-bd_sf"/>
</dbReference>
<dbReference type="CDD" id="cd00383">
    <property type="entry name" value="trans_reg_C"/>
    <property type="match status" value="1"/>
</dbReference>
<dbReference type="RefSeq" id="WP_376717759.1">
    <property type="nucleotide sequence ID" value="NZ_JAVSCS010000041.1"/>
</dbReference>
<proteinExistence type="predicted"/>
<evidence type="ECO:0000256" key="3">
    <source>
        <dbReference type="ARBA" id="ARBA00023015"/>
    </source>
</evidence>
<feature type="domain" description="OmpR/PhoB-type" evidence="9">
    <location>
        <begin position="148"/>
        <end position="248"/>
    </location>
</feature>
<comment type="caution">
    <text evidence="10">The sequence shown here is derived from an EMBL/GenBank/DDBJ whole genome shotgun (WGS) entry which is preliminary data.</text>
</comment>
<dbReference type="Gene3D" id="3.40.50.2300">
    <property type="match status" value="1"/>
</dbReference>
<dbReference type="InterPro" id="IPR039420">
    <property type="entry name" value="WalR-like"/>
</dbReference>
<feature type="domain" description="Response regulatory" evidence="8">
    <location>
        <begin position="21"/>
        <end position="134"/>
    </location>
</feature>
<evidence type="ECO:0000256" key="4">
    <source>
        <dbReference type="ARBA" id="ARBA00023125"/>
    </source>
</evidence>
<keyword evidence="1 6" id="KW-0597">Phosphoprotein</keyword>
<evidence type="ECO:0000256" key="2">
    <source>
        <dbReference type="ARBA" id="ARBA00023012"/>
    </source>
</evidence>
<keyword evidence="5" id="KW-0804">Transcription</keyword>
<keyword evidence="3" id="KW-0805">Transcription regulation</keyword>
<dbReference type="PANTHER" id="PTHR48111">
    <property type="entry name" value="REGULATOR OF RPOS"/>
    <property type="match status" value="1"/>
</dbReference>
<feature type="modified residue" description="4-aspartylphosphate" evidence="6">
    <location>
        <position position="70"/>
    </location>
</feature>
<keyword evidence="4 7" id="KW-0238">DNA-binding</keyword>
<reference evidence="10 11" key="1">
    <citation type="submission" date="2024-09" db="EMBL/GenBank/DDBJ databases">
        <title>Description of Labrys sedimenti sp. nov., isolated from a diclofenac-degrading enrichment culture, and genome-based reclassification of Labrys portucalensis as a later heterotypic synonym of Labrys neptuniae.</title>
        <authorList>
            <person name="Tancsics A."/>
            <person name="Csepanyi A."/>
        </authorList>
    </citation>
    <scope>NUCLEOTIDE SEQUENCE [LARGE SCALE GENOMIC DNA]</scope>
    <source>
        <strain evidence="10 11">LMG 23412</strain>
    </source>
</reference>
<feature type="DNA-binding region" description="OmpR/PhoB-type" evidence="7">
    <location>
        <begin position="148"/>
        <end position="248"/>
    </location>
</feature>
<dbReference type="PROSITE" id="PS51755">
    <property type="entry name" value="OMPR_PHOB"/>
    <property type="match status" value="1"/>
</dbReference>
<dbReference type="SMART" id="SM00448">
    <property type="entry name" value="REC"/>
    <property type="match status" value="1"/>
</dbReference>
<dbReference type="PANTHER" id="PTHR48111:SF4">
    <property type="entry name" value="DNA-BINDING DUAL TRANSCRIPTIONAL REGULATOR OMPR"/>
    <property type="match status" value="1"/>
</dbReference>
<dbReference type="SUPFAM" id="SSF46894">
    <property type="entry name" value="C-terminal effector domain of the bipartite response regulators"/>
    <property type="match status" value="1"/>
</dbReference>